<accession>A0ABP3GU76</accession>
<evidence type="ECO:0000313" key="1">
    <source>
        <dbReference type="EMBL" id="GAA0353480.1"/>
    </source>
</evidence>
<protein>
    <recommendedName>
        <fullName evidence="3">SET domain-containing protein</fullName>
    </recommendedName>
</protein>
<dbReference type="Proteomes" id="UP001501757">
    <property type="component" value="Unassembled WGS sequence"/>
</dbReference>
<reference evidence="2" key="1">
    <citation type="journal article" date="2019" name="Int. J. Syst. Evol. Microbiol.">
        <title>The Global Catalogue of Microorganisms (GCM) 10K type strain sequencing project: providing services to taxonomists for standard genome sequencing and annotation.</title>
        <authorList>
            <consortium name="The Broad Institute Genomics Platform"/>
            <consortium name="The Broad Institute Genome Sequencing Center for Infectious Disease"/>
            <person name="Wu L."/>
            <person name="Ma J."/>
        </authorList>
    </citation>
    <scope>NUCLEOTIDE SEQUENCE [LARGE SCALE GENOMIC DNA]</scope>
    <source>
        <strain evidence="2">JCM 13378</strain>
    </source>
</reference>
<dbReference type="EMBL" id="BAAAEI010000007">
    <property type="protein sequence ID" value="GAA0353480.1"/>
    <property type="molecule type" value="Genomic_DNA"/>
</dbReference>
<proteinExistence type="predicted"/>
<dbReference type="SUPFAM" id="SSF48452">
    <property type="entry name" value="TPR-like"/>
    <property type="match status" value="1"/>
</dbReference>
<evidence type="ECO:0000313" key="2">
    <source>
        <dbReference type="Proteomes" id="UP001501757"/>
    </source>
</evidence>
<dbReference type="SUPFAM" id="SSF82199">
    <property type="entry name" value="SET domain"/>
    <property type="match status" value="1"/>
</dbReference>
<dbReference type="RefSeq" id="WP_343844213.1">
    <property type="nucleotide sequence ID" value="NZ_BAAAEI010000007.1"/>
</dbReference>
<evidence type="ECO:0008006" key="3">
    <source>
        <dbReference type="Google" id="ProtNLM"/>
    </source>
</evidence>
<dbReference type="Gene3D" id="1.25.40.10">
    <property type="entry name" value="Tetratricopeptide repeat domain"/>
    <property type="match status" value="1"/>
</dbReference>
<gene>
    <name evidence="1" type="ORF">GCM10009092_17320</name>
</gene>
<dbReference type="Gene3D" id="3.90.1410.10">
    <property type="entry name" value="set domain protein methyltransferase, domain 1"/>
    <property type="match status" value="1"/>
</dbReference>
<dbReference type="InterPro" id="IPR046341">
    <property type="entry name" value="SET_dom_sf"/>
</dbReference>
<comment type="caution">
    <text evidence="1">The sequence shown here is derived from an EMBL/GenBank/DDBJ whole genome shotgun (WGS) entry which is preliminary data.</text>
</comment>
<dbReference type="InterPro" id="IPR011990">
    <property type="entry name" value="TPR-like_helical_dom_sf"/>
</dbReference>
<keyword evidence="2" id="KW-1185">Reference proteome</keyword>
<name>A0ABP3GU76_9ALTE</name>
<sequence length="649" mass="74597">MSDDIGTLIEAGKFKKALSLLKKNKKPKHFLSAEQEALCWFNTKQYKLAKISFSEALNMATEPQQRIRTLNNLSAVGHFLQDKELSKNSLIQSVNIDGSIANIQARMKLCNILFEEQHYSEAVEFAKPLLSNEEQSNRTLFFIIDCHQKNNDRVSMLEWLDKAVARSNFLEKNYLLQALNLFHQCNEFEKESSFFKKIEKSIENEIWFSEVRDRITTKNNTRTINYKTTSYIPSHRVDGDNQHAIDVTKKLITTLEKNGAFFDQRIRFVIFDGNLSIVTSQSIEDPTVLMSVPVRCMPLLDDYEFSIDTSYQLICTPKKVPMNSESVPIMQLLIELYNATGKIQQWKDVYPLTALAAHPELLNKLCESKRHSSSLNAMLDLLRSEKNEELLISSYFSSRRFSYNQKTLKTAGVRTHNEVEYGLLSVIDFLNHSMHVPGYSVNEDKPSIEVAGNKLNSGDEIFVRYNFDDPVITYLTYGFVDEHAPWFFSVPLEFQISNGLNIRVLNCTGAVNNAKIPKEMQGLRDFLPSTFALEDNRLDISSLVIPGKDRWTSLMMIVNFILNYINISGLFSNSNQLESAAKEIINKIIEMNVLYWKELRSTCLKFEGYESKVLKQHLQNIEKLSDFALRNIDNYMGASGYLLTNDKHH</sequence>
<organism evidence="1 2">
    <name type="scientific">Bowmanella denitrificans</name>
    <dbReference type="NCBI Taxonomy" id="366582"/>
    <lineage>
        <taxon>Bacteria</taxon>
        <taxon>Pseudomonadati</taxon>
        <taxon>Pseudomonadota</taxon>
        <taxon>Gammaproteobacteria</taxon>
        <taxon>Alteromonadales</taxon>
        <taxon>Alteromonadaceae</taxon>
        <taxon>Bowmanella</taxon>
    </lineage>
</organism>